<organism evidence="3 6">
    <name type="scientific">Methylopila capsulata</name>
    <dbReference type="NCBI Taxonomy" id="61654"/>
    <lineage>
        <taxon>Bacteria</taxon>
        <taxon>Pseudomonadati</taxon>
        <taxon>Pseudomonadota</taxon>
        <taxon>Alphaproteobacteria</taxon>
        <taxon>Hyphomicrobiales</taxon>
        <taxon>Methylopilaceae</taxon>
        <taxon>Methylopila</taxon>
    </lineage>
</organism>
<evidence type="ECO:0000313" key="5">
    <source>
        <dbReference type="Proteomes" id="UP000758856"/>
    </source>
</evidence>
<dbReference type="Proteomes" id="UP000758856">
    <property type="component" value="Unassembled WGS sequence"/>
</dbReference>
<dbReference type="SUPFAM" id="SSF53474">
    <property type="entry name" value="alpha/beta-Hydrolases"/>
    <property type="match status" value="1"/>
</dbReference>
<evidence type="ECO:0000313" key="3">
    <source>
        <dbReference type="EMBL" id="GLK55925.1"/>
    </source>
</evidence>
<evidence type="ECO:0000313" key="4">
    <source>
        <dbReference type="EMBL" id="MBM7850632.1"/>
    </source>
</evidence>
<proteinExistence type="predicted"/>
<reference evidence="3" key="3">
    <citation type="submission" date="2023-01" db="EMBL/GenBank/DDBJ databases">
        <authorList>
            <person name="Sun Q."/>
            <person name="Evtushenko L."/>
        </authorList>
    </citation>
    <scope>NUCLEOTIDE SEQUENCE</scope>
    <source>
        <strain evidence="3">VKM B-1606</strain>
    </source>
</reference>
<sequence length="341" mass="36199">MIKRLLAFTILALGLGSSGALHADGSIVERGLEMPSAALGQPVRYSVYLPAGYSGETRRYPVVYLLHGFGGDERSFFDDGDLQDVADELIATAKLPPSIIVTPSGKKGWYVDNDVTGRWQTALLDDLIDGVDAKYRTIVSREGRAIAGYSMGGYGALRFALLEPDRFVAAGSLSGALFPDVKSASDFPAFQLGLFGRAFGASFDPKAFNAASPWRSLSTDAAAADAPALYMSVGDDDIKILLAGNNAFDRALATAKIPVTYHVVPGQHNWKLWSSELAPMLSFIGDRLEEATPVATANPAKRVADRVEAAAKVERVGGPAMPGAPVVQPKTPSKTTILARP</sequence>
<keyword evidence="4" id="KW-0378">Hydrolase</keyword>
<dbReference type="EMBL" id="JAFBCY010000001">
    <property type="protein sequence ID" value="MBM7850632.1"/>
    <property type="molecule type" value="Genomic_DNA"/>
</dbReference>
<evidence type="ECO:0000313" key="6">
    <source>
        <dbReference type="Proteomes" id="UP001143400"/>
    </source>
</evidence>
<dbReference type="GO" id="GO:0016787">
    <property type="term" value="F:hydrolase activity"/>
    <property type="evidence" value="ECO:0007669"/>
    <property type="project" value="UniProtKB-KW"/>
</dbReference>
<dbReference type="GO" id="GO:0016747">
    <property type="term" value="F:acyltransferase activity, transferring groups other than amino-acyl groups"/>
    <property type="evidence" value="ECO:0007669"/>
    <property type="project" value="TreeGrafter"/>
</dbReference>
<dbReference type="Gene3D" id="3.40.50.1820">
    <property type="entry name" value="alpha/beta hydrolase"/>
    <property type="match status" value="1"/>
</dbReference>
<dbReference type="RefSeq" id="WP_204949033.1">
    <property type="nucleotide sequence ID" value="NZ_BSFF01000002.1"/>
</dbReference>
<feature type="region of interest" description="Disordered" evidence="1">
    <location>
        <begin position="318"/>
        <end position="341"/>
    </location>
</feature>
<reference evidence="3" key="1">
    <citation type="journal article" date="2014" name="Int. J. Syst. Evol. Microbiol.">
        <title>Complete genome sequence of Corynebacterium casei LMG S-19264T (=DSM 44701T), isolated from a smear-ripened cheese.</title>
        <authorList>
            <consortium name="US DOE Joint Genome Institute (JGI-PGF)"/>
            <person name="Walter F."/>
            <person name="Albersmeier A."/>
            <person name="Kalinowski J."/>
            <person name="Ruckert C."/>
        </authorList>
    </citation>
    <scope>NUCLEOTIDE SEQUENCE</scope>
    <source>
        <strain evidence="3">VKM B-1606</strain>
    </source>
</reference>
<dbReference type="InterPro" id="IPR050583">
    <property type="entry name" value="Mycobacterial_A85_antigen"/>
</dbReference>
<accession>A0A9W6IV94</accession>
<dbReference type="PANTHER" id="PTHR48098:SF1">
    <property type="entry name" value="DIACYLGLYCEROL ACYLTRANSFERASE_MYCOLYLTRANSFERASE AG85A"/>
    <property type="match status" value="1"/>
</dbReference>
<keyword evidence="5" id="KW-1185">Reference proteome</keyword>
<dbReference type="Proteomes" id="UP001143400">
    <property type="component" value="Unassembled WGS sequence"/>
</dbReference>
<feature type="signal peptide" evidence="2">
    <location>
        <begin position="1"/>
        <end position="23"/>
    </location>
</feature>
<evidence type="ECO:0000256" key="2">
    <source>
        <dbReference type="SAM" id="SignalP"/>
    </source>
</evidence>
<dbReference type="EMBL" id="BSFF01000002">
    <property type="protein sequence ID" value="GLK55925.1"/>
    <property type="molecule type" value="Genomic_DNA"/>
</dbReference>
<reference evidence="4 5" key="2">
    <citation type="submission" date="2021-01" db="EMBL/GenBank/DDBJ databases">
        <title>Genomic Encyclopedia of Type Strains, Phase IV (KMG-IV): sequencing the most valuable type-strain genomes for metagenomic binning, comparative biology and taxonomic classification.</title>
        <authorList>
            <person name="Goeker M."/>
        </authorList>
    </citation>
    <scope>NUCLEOTIDE SEQUENCE [LARGE SCALE GENOMIC DNA]</scope>
    <source>
        <strain evidence="4 5">DSM 6130</strain>
    </source>
</reference>
<dbReference type="Pfam" id="PF00756">
    <property type="entry name" value="Esterase"/>
    <property type="match status" value="1"/>
</dbReference>
<dbReference type="InterPro" id="IPR000801">
    <property type="entry name" value="Esterase-like"/>
</dbReference>
<comment type="caution">
    <text evidence="3">The sequence shown here is derived from an EMBL/GenBank/DDBJ whole genome shotgun (WGS) entry which is preliminary data.</text>
</comment>
<protein>
    <submittedName>
        <fullName evidence="3">Esterase</fullName>
    </submittedName>
    <submittedName>
        <fullName evidence="4">S-formylglutathione hydrolase FrmB</fullName>
    </submittedName>
</protein>
<feature type="compositionally biased region" description="Polar residues" evidence="1">
    <location>
        <begin position="330"/>
        <end position="341"/>
    </location>
</feature>
<gene>
    <name evidence="3" type="ORF">GCM10008170_19440</name>
    <name evidence="4" type="ORF">JOD31_000844</name>
</gene>
<dbReference type="InterPro" id="IPR029058">
    <property type="entry name" value="AB_hydrolase_fold"/>
</dbReference>
<name>A0A9W6IV94_9HYPH</name>
<dbReference type="AlphaFoldDB" id="A0A9W6IV94"/>
<feature type="chain" id="PRO_5040794817" evidence="2">
    <location>
        <begin position="24"/>
        <end position="341"/>
    </location>
</feature>
<dbReference type="PANTHER" id="PTHR48098">
    <property type="entry name" value="ENTEROCHELIN ESTERASE-RELATED"/>
    <property type="match status" value="1"/>
</dbReference>
<evidence type="ECO:0000256" key="1">
    <source>
        <dbReference type="SAM" id="MobiDB-lite"/>
    </source>
</evidence>
<keyword evidence="2" id="KW-0732">Signal</keyword>